<organism evidence="3 4">
    <name type="scientific">Neoarthrinium moseri</name>
    <dbReference type="NCBI Taxonomy" id="1658444"/>
    <lineage>
        <taxon>Eukaryota</taxon>
        <taxon>Fungi</taxon>
        <taxon>Dikarya</taxon>
        <taxon>Ascomycota</taxon>
        <taxon>Pezizomycotina</taxon>
        <taxon>Sordariomycetes</taxon>
        <taxon>Xylariomycetidae</taxon>
        <taxon>Amphisphaeriales</taxon>
        <taxon>Apiosporaceae</taxon>
        <taxon>Neoarthrinium</taxon>
    </lineage>
</organism>
<dbReference type="Proteomes" id="UP000829685">
    <property type="component" value="Unassembled WGS sequence"/>
</dbReference>
<evidence type="ECO:0000313" key="4">
    <source>
        <dbReference type="Proteomes" id="UP000829685"/>
    </source>
</evidence>
<proteinExistence type="predicted"/>
<keyword evidence="2" id="KW-1133">Transmembrane helix</keyword>
<keyword evidence="2" id="KW-0472">Membrane</keyword>
<evidence type="ECO:0000256" key="2">
    <source>
        <dbReference type="SAM" id="Phobius"/>
    </source>
</evidence>
<evidence type="ECO:0000256" key="1">
    <source>
        <dbReference type="SAM" id="MobiDB-lite"/>
    </source>
</evidence>
<feature type="transmembrane region" description="Helical" evidence="2">
    <location>
        <begin position="118"/>
        <end position="139"/>
    </location>
</feature>
<comment type="caution">
    <text evidence="3">The sequence shown here is derived from an EMBL/GenBank/DDBJ whole genome shotgun (WGS) entry which is preliminary data.</text>
</comment>
<keyword evidence="2" id="KW-0812">Transmembrane</keyword>
<keyword evidence="4" id="KW-1185">Reference proteome</keyword>
<gene>
    <name evidence="3" type="ORF">JX265_009492</name>
</gene>
<evidence type="ECO:0000313" key="3">
    <source>
        <dbReference type="EMBL" id="KAI1861525.1"/>
    </source>
</evidence>
<feature type="region of interest" description="Disordered" evidence="1">
    <location>
        <begin position="144"/>
        <end position="179"/>
    </location>
</feature>
<feature type="compositionally biased region" description="Basic and acidic residues" evidence="1">
    <location>
        <begin position="147"/>
        <end position="166"/>
    </location>
</feature>
<sequence length="238" mass="24061">MVSLFPRSNDCPSGRLWYTCAANKFQGCCSVDPCSLASCPDELSAGNSSEAPAKSSASTLLSAAHPVTTGIDPTVGVATVPTVGTIASTSVSAATTTSATIASAQSASPQNTRFPTDATVAAGVGGMMLVVLAIGAAVWHIRKKKARPDSTTEGDTTRATESDTTKAVKSGVDTGHGKHDTACIPASELVAELDGSEPLVISVITPVDSTNKIGWGSARWLTSAPLAVQRGEASVIAT</sequence>
<protein>
    <submittedName>
        <fullName evidence="3">Uncharacterized protein</fullName>
    </submittedName>
</protein>
<accession>A0A9Q0AL58</accession>
<dbReference type="AlphaFoldDB" id="A0A9Q0AL58"/>
<dbReference type="EMBL" id="JAFIMR010000029">
    <property type="protein sequence ID" value="KAI1861525.1"/>
    <property type="molecule type" value="Genomic_DNA"/>
</dbReference>
<reference evidence="3" key="1">
    <citation type="submission" date="2021-03" db="EMBL/GenBank/DDBJ databases">
        <title>Revisited historic fungal species revealed as producer of novel bioactive compounds through whole genome sequencing and comparative genomics.</title>
        <authorList>
            <person name="Vignolle G.A."/>
            <person name="Hochenegger N."/>
            <person name="Mach R.L."/>
            <person name="Mach-Aigner A.R."/>
            <person name="Javad Rahimi M."/>
            <person name="Salim K.A."/>
            <person name="Chan C.M."/>
            <person name="Lim L.B.L."/>
            <person name="Cai F."/>
            <person name="Druzhinina I.S."/>
            <person name="U'Ren J.M."/>
            <person name="Derntl C."/>
        </authorList>
    </citation>
    <scope>NUCLEOTIDE SEQUENCE</scope>
    <source>
        <strain evidence="3">TUCIM 5799</strain>
    </source>
</reference>
<name>A0A9Q0AL58_9PEZI</name>